<keyword evidence="6" id="KW-0648">Protein biosynthesis</keyword>
<evidence type="ECO:0000256" key="7">
    <source>
        <dbReference type="ARBA" id="ARBA00023146"/>
    </source>
</evidence>
<reference evidence="9 10" key="1">
    <citation type="submission" date="2018-07" db="EMBL/GenBank/DDBJ databases">
        <title>The complete nuclear genome of the prasinophyte Chloropicon primus (CCMP1205).</title>
        <authorList>
            <person name="Pombert J.-F."/>
            <person name="Otis C."/>
            <person name="Turmel M."/>
            <person name="Lemieux C."/>
        </authorList>
    </citation>
    <scope>NUCLEOTIDE SEQUENCE [LARGE SCALE GENOMIC DNA]</scope>
    <source>
        <strain evidence="9 10">CCMP1205</strain>
    </source>
</reference>
<proteinExistence type="inferred from homology"/>
<dbReference type="HAMAP" id="MF_00255">
    <property type="entry name" value="Gly_tRNA_synth_beta"/>
    <property type="match status" value="1"/>
</dbReference>
<dbReference type="FunFam" id="3.30.930.10:FF:000006">
    <property type="entry name" value="Glycine--tRNA ligase alpha subunit"/>
    <property type="match status" value="1"/>
</dbReference>
<dbReference type="SUPFAM" id="SSF55681">
    <property type="entry name" value="Class II aaRS and biotin synthetases"/>
    <property type="match status" value="1"/>
</dbReference>
<evidence type="ECO:0000313" key="10">
    <source>
        <dbReference type="Proteomes" id="UP000316726"/>
    </source>
</evidence>
<dbReference type="PRINTS" id="PR01044">
    <property type="entry name" value="TRNASYNTHGA"/>
</dbReference>
<organism evidence="9 10">
    <name type="scientific">Chloropicon primus</name>
    <dbReference type="NCBI Taxonomy" id="1764295"/>
    <lineage>
        <taxon>Eukaryota</taxon>
        <taxon>Viridiplantae</taxon>
        <taxon>Chlorophyta</taxon>
        <taxon>Chloropicophyceae</taxon>
        <taxon>Chloropicales</taxon>
        <taxon>Chloropicaceae</taxon>
        <taxon>Chloropicon</taxon>
    </lineage>
</organism>
<evidence type="ECO:0000256" key="6">
    <source>
        <dbReference type="ARBA" id="ARBA00022917"/>
    </source>
</evidence>
<comment type="similarity">
    <text evidence="1">Belongs to the class-II aminoacyl-tRNA synthetase family.</text>
</comment>
<dbReference type="NCBIfam" id="NF006827">
    <property type="entry name" value="PRK09348.1"/>
    <property type="match status" value="1"/>
</dbReference>
<keyword evidence="10" id="KW-1185">Reference proteome</keyword>
<name>A0A5B8MG92_9CHLO</name>
<dbReference type="GO" id="GO:0005524">
    <property type="term" value="F:ATP binding"/>
    <property type="evidence" value="ECO:0007669"/>
    <property type="project" value="UniProtKB-KW"/>
</dbReference>
<dbReference type="STRING" id="1764295.A0A5B8MG92"/>
<dbReference type="Pfam" id="PF02091">
    <property type="entry name" value="tRNA-synt_2e"/>
    <property type="match status" value="1"/>
</dbReference>
<protein>
    <recommendedName>
        <fullName evidence="2">glycine--tRNA ligase</fullName>
        <ecNumber evidence="2">6.1.1.14</ecNumber>
    </recommendedName>
</protein>
<keyword evidence="5" id="KW-0067">ATP-binding</keyword>
<dbReference type="InterPro" id="IPR006194">
    <property type="entry name" value="Gly-tRNA-synth_heterodimer"/>
</dbReference>
<dbReference type="EC" id="6.1.1.14" evidence="2"/>
<evidence type="ECO:0000313" key="9">
    <source>
        <dbReference type="EMBL" id="QDZ18352.1"/>
    </source>
</evidence>
<comment type="catalytic activity">
    <reaction evidence="8">
        <text>tRNA(Gly) + glycine + ATP = glycyl-tRNA(Gly) + AMP + diphosphate</text>
        <dbReference type="Rhea" id="RHEA:16013"/>
        <dbReference type="Rhea" id="RHEA-COMP:9664"/>
        <dbReference type="Rhea" id="RHEA-COMP:9683"/>
        <dbReference type="ChEBI" id="CHEBI:30616"/>
        <dbReference type="ChEBI" id="CHEBI:33019"/>
        <dbReference type="ChEBI" id="CHEBI:57305"/>
        <dbReference type="ChEBI" id="CHEBI:78442"/>
        <dbReference type="ChEBI" id="CHEBI:78522"/>
        <dbReference type="ChEBI" id="CHEBI:456215"/>
        <dbReference type="EC" id="6.1.1.14"/>
    </reaction>
</comment>
<dbReference type="PROSITE" id="PS50861">
    <property type="entry name" value="AA_TRNA_LIGASE_II_GLYAB"/>
    <property type="match status" value="2"/>
</dbReference>
<dbReference type="HAMAP" id="MF_00254">
    <property type="entry name" value="Gly_tRNA_synth_alpha"/>
    <property type="match status" value="1"/>
</dbReference>
<dbReference type="SUPFAM" id="SSF109604">
    <property type="entry name" value="HD-domain/PDEase-like"/>
    <property type="match status" value="1"/>
</dbReference>
<evidence type="ECO:0000256" key="8">
    <source>
        <dbReference type="ARBA" id="ARBA00047937"/>
    </source>
</evidence>
<dbReference type="PANTHER" id="PTHR30075:SF2">
    <property type="entry name" value="GLYCINE--TRNA LIGASE, CHLOROPLASTIC_MITOCHONDRIAL 2"/>
    <property type="match status" value="1"/>
</dbReference>
<dbReference type="NCBIfam" id="TIGR00388">
    <property type="entry name" value="glyQ"/>
    <property type="match status" value="1"/>
</dbReference>
<dbReference type="InterPro" id="IPR002310">
    <property type="entry name" value="Gly-tRNA_ligase_asu"/>
</dbReference>
<evidence type="ECO:0000256" key="5">
    <source>
        <dbReference type="ARBA" id="ARBA00022840"/>
    </source>
</evidence>
<dbReference type="GO" id="GO:0005737">
    <property type="term" value="C:cytoplasm"/>
    <property type="evidence" value="ECO:0007669"/>
    <property type="project" value="InterPro"/>
</dbReference>
<dbReference type="Gene3D" id="1.20.58.180">
    <property type="entry name" value="Class II aaRS and biotin synthetases, domain 2"/>
    <property type="match status" value="1"/>
</dbReference>
<dbReference type="OrthoDB" id="1545at2759"/>
<dbReference type="Proteomes" id="UP000316726">
    <property type="component" value="Chromosome 1"/>
</dbReference>
<dbReference type="GO" id="GO:0006426">
    <property type="term" value="P:glycyl-tRNA aminoacylation"/>
    <property type="evidence" value="ECO:0007669"/>
    <property type="project" value="InterPro"/>
</dbReference>
<evidence type="ECO:0000256" key="1">
    <source>
        <dbReference type="ARBA" id="ARBA00008226"/>
    </source>
</evidence>
<dbReference type="AlphaFoldDB" id="A0A5B8MG92"/>
<dbReference type="NCBIfam" id="TIGR00211">
    <property type="entry name" value="glyS"/>
    <property type="match status" value="1"/>
</dbReference>
<keyword evidence="4" id="KW-0547">Nucleotide-binding</keyword>
<sequence length="1088" mass="119879">MLTGKTWFPAIRFSGPRGGLKAATSASVAAKCLRRQPNHLHGGGSGDGLKRGRALGCWGMRAIRQERGLSQASSSAGKAAAAPTFQQAIQRLQTYWSEKTKCVVWLPHSTEVGAGTMNPATFLRVLGPEPWHVCYPEPSIRPDDSRFGDNPNRVQRHTQFQVILKPEPGNAQELLLGSLETLGIDVKKHDVRFVEDNWESPALGSWGLGWEVWLDGMEITQFTYFQQAGGMQTDPVSVEITYGLERILMSLQGVSHFKDIRYNADVTYGELFLQNEYEMSCYNINEASIEDTRQRFQLFYKEGKELIEKNLPVPAYDNLLKASHAFNVLDARGAVGVTERAKLFAQMRNLSRDCAELWVERREELGFPLGESRLADTKGEEARGSSKLEPLLGADDFLLELGSEELPADEISSVSKQVVSKLTELLGDLHLDYDEVVASGAPRRVFVVVKNLAPKQEDRVEEVRGPPASIAFDGEGNPTKAVLGYCKKNGVSVEDIELKADKKGTEYCWVTKKVQGEVTGELLSSRLPDVVSKLQFKKSMRWNSKATYSRPLRWIVAIHGGQVVPFTACGVTSGRISLGLRDGFHVPSIDIPTAASYLAQMESNRIMVDMEERQGVIWDDAQDLARASGGQIPESMKEGLLPEVTNLVEYPSAILGGFDKDFLKLPKDILVTVMKKHQRYFPVEDGDTGQLLPVFVTVANGEIDEDTVRAGNESVLTARFEDADFFYKLDMEKKLSDFRPLLEGTMFQKDLGTMLDKADRTDALVGELAEAMDLTHAKEVALQASHLSRADLATSVVMEFTALAGVMGKHYALKDGLSIDVAEAVFESVLPRNASDVVPKSEAGIVVAVADRLDSLVGLVAAGCAPTATADPYGLRRIANGMLQTLIQNEVDLDLKQSIDAAAEKQPIQVTGEQRGQAHEFIVRRLEQLLADDGAPREVIRSVLAERNENPHLAVATVKELAGLYKTDEFAGVLASYSRPTKIVSGKEVDRDWAVDESLFQQEEEKALWAAYKEVEAAMKPRPGSRSAVSVGTFVAASRTLETPLENFFNSVFVMDEDDDTRKNRLAMMRDIASLPGGLLDLKSLPNF</sequence>
<evidence type="ECO:0000256" key="4">
    <source>
        <dbReference type="ARBA" id="ARBA00022741"/>
    </source>
</evidence>
<dbReference type="Pfam" id="PF02092">
    <property type="entry name" value="tRNA_synt_2f"/>
    <property type="match status" value="1"/>
</dbReference>
<keyword evidence="7" id="KW-0030">Aminoacyl-tRNA synthetase</keyword>
<dbReference type="GO" id="GO:0004820">
    <property type="term" value="F:glycine-tRNA ligase activity"/>
    <property type="evidence" value="ECO:0007669"/>
    <property type="project" value="UniProtKB-EC"/>
</dbReference>
<accession>A0A5B8MG92</accession>
<evidence type="ECO:0000256" key="2">
    <source>
        <dbReference type="ARBA" id="ARBA00012829"/>
    </source>
</evidence>
<keyword evidence="3 9" id="KW-0436">Ligase</keyword>
<dbReference type="InterPro" id="IPR015944">
    <property type="entry name" value="Gly-tRNA-synth_bsu"/>
</dbReference>
<dbReference type="InterPro" id="IPR045864">
    <property type="entry name" value="aa-tRNA-synth_II/BPL/LPL"/>
</dbReference>
<gene>
    <name evidence="9" type="ORF">A3770_01p08700</name>
</gene>
<dbReference type="PANTHER" id="PTHR30075">
    <property type="entry name" value="GLYCYL-TRNA SYNTHETASE"/>
    <property type="match status" value="1"/>
</dbReference>
<dbReference type="Gene3D" id="3.30.930.10">
    <property type="entry name" value="Bira Bifunctional Protein, Domain 2"/>
    <property type="match status" value="1"/>
</dbReference>
<dbReference type="EMBL" id="CP031034">
    <property type="protein sequence ID" value="QDZ18352.1"/>
    <property type="molecule type" value="Genomic_DNA"/>
</dbReference>
<evidence type="ECO:0000256" key="3">
    <source>
        <dbReference type="ARBA" id="ARBA00022598"/>
    </source>
</evidence>